<comment type="function">
    <text evidence="1 7">RNaseP catalyzes the removal of the 5'-leader sequence from pre-tRNA to produce the mature 5'-terminus. It can also cleave other RNA substrates such as 4.5S RNA. The protein component plays an auxiliary but essential role in vivo by binding to the 5'-leader sequence and broadening the substrate specificity of the ribozyme.</text>
</comment>
<dbReference type="InterPro" id="IPR000100">
    <property type="entry name" value="RNase_P"/>
</dbReference>
<dbReference type="Pfam" id="PF00825">
    <property type="entry name" value="Ribonuclease_P"/>
    <property type="match status" value="1"/>
</dbReference>
<evidence type="ECO:0000313" key="11">
    <source>
        <dbReference type="Proteomes" id="UP001218412"/>
    </source>
</evidence>
<comment type="similarity">
    <text evidence="7">Belongs to the RnpA family.</text>
</comment>
<protein>
    <recommendedName>
        <fullName evidence="7 8">Ribonuclease P protein component</fullName>
        <shortName evidence="7">RNase P protein</shortName>
        <shortName evidence="7">RNaseP protein</shortName>
        <ecNumber evidence="7 8">3.1.26.5</ecNumber>
    </recommendedName>
    <alternativeName>
        <fullName evidence="7">Protein C5</fullName>
    </alternativeName>
</protein>
<dbReference type="EMBL" id="CP067134">
    <property type="protein sequence ID" value="WCR12535.1"/>
    <property type="molecule type" value="Genomic_DNA"/>
</dbReference>
<accession>A0ABY7T0G2</accession>
<evidence type="ECO:0000256" key="1">
    <source>
        <dbReference type="ARBA" id="ARBA00002663"/>
    </source>
</evidence>
<comment type="catalytic activity">
    <reaction evidence="7">
        <text>Endonucleolytic cleavage of RNA, removing 5'-extranucleotides from tRNA precursor.</text>
        <dbReference type="EC" id="3.1.26.5"/>
    </reaction>
</comment>
<evidence type="ECO:0000256" key="5">
    <source>
        <dbReference type="ARBA" id="ARBA00022801"/>
    </source>
</evidence>
<feature type="region of interest" description="Disordered" evidence="9">
    <location>
        <begin position="30"/>
        <end position="49"/>
    </location>
</feature>
<comment type="subunit">
    <text evidence="7">Consists of a catalytic RNA component (M1 or rnpB) and a protein subunit.</text>
</comment>
<evidence type="ECO:0000256" key="4">
    <source>
        <dbReference type="ARBA" id="ARBA00022759"/>
    </source>
</evidence>
<evidence type="ECO:0000256" key="7">
    <source>
        <dbReference type="HAMAP-Rule" id="MF_00227"/>
    </source>
</evidence>
<dbReference type="EC" id="3.1.26.5" evidence="7 8"/>
<gene>
    <name evidence="7 10" type="primary">rnpA</name>
    <name evidence="10" type="ORF">JHW45_08015</name>
</gene>
<evidence type="ECO:0000256" key="2">
    <source>
        <dbReference type="ARBA" id="ARBA00022694"/>
    </source>
</evidence>
<dbReference type="Gene3D" id="3.30.230.10">
    <property type="match status" value="1"/>
</dbReference>
<dbReference type="GO" id="GO:0004526">
    <property type="term" value="F:ribonuclease P activity"/>
    <property type="evidence" value="ECO:0007669"/>
    <property type="project" value="UniProtKB-EC"/>
</dbReference>
<sequence>MPAARRRMPAVLTQRADFLAASRARRQGTPGFLLQARRRDDDGPPRVGFTCSRKLGNAVTRNRAKRRLREVARLCLPDLGRDGWDYVLVGRPETTVSRDFAALCDDLRRALRKVHP</sequence>
<dbReference type="NCBIfam" id="TIGR00188">
    <property type="entry name" value="rnpA"/>
    <property type="match status" value="1"/>
</dbReference>
<dbReference type="Proteomes" id="UP001218412">
    <property type="component" value="Chromosome"/>
</dbReference>
<dbReference type="PANTHER" id="PTHR33992:SF1">
    <property type="entry name" value="RIBONUCLEASE P PROTEIN COMPONENT"/>
    <property type="match status" value="1"/>
</dbReference>
<keyword evidence="4 7" id="KW-0255">Endonuclease</keyword>
<organism evidence="10 11">
    <name type="scientific">Paracoccus stylophorae</name>
    <dbReference type="NCBI Taxonomy" id="659350"/>
    <lineage>
        <taxon>Bacteria</taxon>
        <taxon>Pseudomonadati</taxon>
        <taxon>Pseudomonadota</taxon>
        <taxon>Alphaproteobacteria</taxon>
        <taxon>Rhodobacterales</taxon>
        <taxon>Paracoccaceae</taxon>
        <taxon>Paracoccus</taxon>
    </lineage>
</organism>
<evidence type="ECO:0000256" key="9">
    <source>
        <dbReference type="SAM" id="MobiDB-lite"/>
    </source>
</evidence>
<dbReference type="PANTHER" id="PTHR33992">
    <property type="entry name" value="RIBONUCLEASE P PROTEIN COMPONENT"/>
    <property type="match status" value="1"/>
</dbReference>
<dbReference type="PROSITE" id="PS00648">
    <property type="entry name" value="RIBONUCLEASE_P"/>
    <property type="match status" value="1"/>
</dbReference>
<evidence type="ECO:0000256" key="6">
    <source>
        <dbReference type="ARBA" id="ARBA00022884"/>
    </source>
</evidence>
<reference evidence="10 11" key="1">
    <citation type="submission" date="2021-01" db="EMBL/GenBank/DDBJ databases">
        <title>Biogeographic distribution of Paracoccus.</title>
        <authorList>
            <person name="Hollensteiner J."/>
            <person name="Leineberger J."/>
            <person name="Brinkhoff T."/>
            <person name="Daniel R."/>
        </authorList>
    </citation>
    <scope>NUCLEOTIDE SEQUENCE [LARGE SCALE GENOMIC DNA]</scope>
    <source>
        <strain evidence="10 11">LMG25392</strain>
    </source>
</reference>
<proteinExistence type="inferred from homology"/>
<keyword evidence="11" id="KW-1185">Reference proteome</keyword>
<keyword evidence="6 7" id="KW-0694">RNA-binding</keyword>
<keyword evidence="3 7" id="KW-0540">Nuclease</keyword>
<dbReference type="InterPro" id="IPR020568">
    <property type="entry name" value="Ribosomal_Su5_D2-typ_SF"/>
</dbReference>
<evidence type="ECO:0000256" key="3">
    <source>
        <dbReference type="ARBA" id="ARBA00022722"/>
    </source>
</evidence>
<dbReference type="RefSeq" id="WP_272860576.1">
    <property type="nucleotide sequence ID" value="NZ_CP067134.1"/>
</dbReference>
<name>A0ABY7T0G2_9RHOB</name>
<dbReference type="SUPFAM" id="SSF54211">
    <property type="entry name" value="Ribosomal protein S5 domain 2-like"/>
    <property type="match status" value="1"/>
</dbReference>
<keyword evidence="2 7" id="KW-0819">tRNA processing</keyword>
<evidence type="ECO:0000256" key="8">
    <source>
        <dbReference type="NCBIfam" id="TIGR00188"/>
    </source>
</evidence>
<keyword evidence="5 7" id="KW-0378">Hydrolase</keyword>
<dbReference type="HAMAP" id="MF_00227">
    <property type="entry name" value="RNase_P"/>
    <property type="match status" value="1"/>
</dbReference>
<evidence type="ECO:0000313" key="10">
    <source>
        <dbReference type="EMBL" id="WCR12535.1"/>
    </source>
</evidence>
<dbReference type="InterPro" id="IPR020539">
    <property type="entry name" value="RNase_P_CS"/>
</dbReference>
<dbReference type="InterPro" id="IPR014721">
    <property type="entry name" value="Ribsml_uS5_D2-typ_fold_subgr"/>
</dbReference>